<dbReference type="GO" id="GO:0005829">
    <property type="term" value="C:cytosol"/>
    <property type="evidence" value="ECO:0007669"/>
    <property type="project" value="TreeGrafter"/>
</dbReference>
<comment type="caution">
    <text evidence="1">The sequence shown here is derived from an EMBL/GenBank/DDBJ whole genome shotgun (WGS) entry which is preliminary data.</text>
</comment>
<dbReference type="PANTHER" id="PTHR30283:SF4">
    <property type="entry name" value="PEROXIDE STRESS RESISTANCE PROTEIN YAAA"/>
    <property type="match status" value="1"/>
</dbReference>
<dbReference type="Proteomes" id="UP000542742">
    <property type="component" value="Unassembled WGS sequence"/>
</dbReference>
<dbReference type="AlphaFoldDB" id="A0A7W7CLK2"/>
<name>A0A7W7CLK2_9ACTN</name>
<keyword evidence="2" id="KW-1185">Reference proteome</keyword>
<organism evidence="1 2">
    <name type="scientific">Paractinoplanes abujensis</name>
    <dbReference type="NCBI Taxonomy" id="882441"/>
    <lineage>
        <taxon>Bacteria</taxon>
        <taxon>Bacillati</taxon>
        <taxon>Actinomycetota</taxon>
        <taxon>Actinomycetes</taxon>
        <taxon>Micromonosporales</taxon>
        <taxon>Micromonosporaceae</taxon>
        <taxon>Paractinoplanes</taxon>
    </lineage>
</organism>
<dbReference type="Pfam" id="PF03883">
    <property type="entry name" value="H2O2_YaaD"/>
    <property type="match status" value="1"/>
</dbReference>
<evidence type="ECO:0000313" key="2">
    <source>
        <dbReference type="Proteomes" id="UP000542742"/>
    </source>
</evidence>
<proteinExistence type="predicted"/>
<accession>A0A7W7CLK2</accession>
<dbReference type="GO" id="GO:0033194">
    <property type="term" value="P:response to hydroperoxide"/>
    <property type="evidence" value="ECO:0007669"/>
    <property type="project" value="TreeGrafter"/>
</dbReference>
<dbReference type="InterPro" id="IPR005583">
    <property type="entry name" value="YaaA"/>
</dbReference>
<dbReference type="EMBL" id="JACHMF010000001">
    <property type="protein sequence ID" value="MBB4690529.1"/>
    <property type="molecule type" value="Genomic_DNA"/>
</dbReference>
<dbReference type="RefSeq" id="WP_184949479.1">
    <property type="nucleotide sequence ID" value="NZ_BOMC01000084.1"/>
</dbReference>
<gene>
    <name evidence="1" type="ORF">BKA14_000677</name>
</gene>
<sequence>MLILLPPSEGKTPAASGDPVDPATLWLPALTTARKRVLSRLVTMSKRTSARARADSLAVLGLSPGQTDEVTRNASLLTAPAAPAVTVYTGVLYEALDAQSLAPAARAWLDERAVVFSGLWGVVRLDDRIPAYRLSVGVTLPALGGMTSYWKKALPKALDPEAAGGPVLDLRSGAYGAMWTPPAPTSATVRVLHERVVDGVAKRSVVSHFNKATKGRLVRSLAEAAATPASVDEMVTALRDLKYTVEEQPVAPGRPRQLDVVVADL</sequence>
<protein>
    <submittedName>
        <fullName evidence="1">Cytoplasmic iron level regulating protein YaaA (DUF328/UPF0246 family)</fullName>
    </submittedName>
</protein>
<reference evidence="1 2" key="1">
    <citation type="submission" date="2020-08" db="EMBL/GenBank/DDBJ databases">
        <title>Sequencing the genomes of 1000 actinobacteria strains.</title>
        <authorList>
            <person name="Klenk H.-P."/>
        </authorList>
    </citation>
    <scope>NUCLEOTIDE SEQUENCE [LARGE SCALE GENOMIC DNA]</scope>
    <source>
        <strain evidence="1 2">DSM 45518</strain>
    </source>
</reference>
<evidence type="ECO:0000313" key="1">
    <source>
        <dbReference type="EMBL" id="MBB4690529.1"/>
    </source>
</evidence>
<dbReference type="PANTHER" id="PTHR30283">
    <property type="entry name" value="PEROXIDE STRESS RESPONSE PROTEIN YAAA"/>
    <property type="match status" value="1"/>
</dbReference>
<dbReference type="NCBIfam" id="NF002545">
    <property type="entry name" value="PRK02101.2-3"/>
    <property type="match status" value="1"/>
</dbReference>